<dbReference type="AlphaFoldDB" id="A0A6A6ZGJ3"/>
<dbReference type="Pfam" id="PF24476">
    <property type="entry name" value="DUF7580"/>
    <property type="match status" value="1"/>
</dbReference>
<accession>A0A6A6ZGJ3</accession>
<dbReference type="OrthoDB" id="206201at2759"/>
<protein>
    <recommendedName>
        <fullName evidence="1">DUF7580 domain-containing protein</fullName>
    </recommendedName>
</protein>
<reference evidence="2" key="1">
    <citation type="journal article" date="2020" name="Stud. Mycol.">
        <title>101 Dothideomycetes genomes: a test case for predicting lifestyles and emergence of pathogens.</title>
        <authorList>
            <person name="Haridas S."/>
            <person name="Albert R."/>
            <person name="Binder M."/>
            <person name="Bloem J."/>
            <person name="Labutti K."/>
            <person name="Salamov A."/>
            <person name="Andreopoulos B."/>
            <person name="Baker S."/>
            <person name="Barry K."/>
            <person name="Bills G."/>
            <person name="Bluhm B."/>
            <person name="Cannon C."/>
            <person name="Castanera R."/>
            <person name="Culley D."/>
            <person name="Daum C."/>
            <person name="Ezra D."/>
            <person name="Gonzalez J."/>
            <person name="Henrissat B."/>
            <person name="Kuo A."/>
            <person name="Liang C."/>
            <person name="Lipzen A."/>
            <person name="Lutzoni F."/>
            <person name="Magnuson J."/>
            <person name="Mondo S."/>
            <person name="Nolan M."/>
            <person name="Ohm R."/>
            <person name="Pangilinan J."/>
            <person name="Park H.-J."/>
            <person name="Ramirez L."/>
            <person name="Alfaro M."/>
            <person name="Sun H."/>
            <person name="Tritt A."/>
            <person name="Yoshinaga Y."/>
            <person name="Zwiers L.-H."/>
            <person name="Turgeon B."/>
            <person name="Goodwin S."/>
            <person name="Spatafora J."/>
            <person name="Crous P."/>
            <person name="Grigoriev I."/>
        </authorList>
    </citation>
    <scope>NUCLEOTIDE SEQUENCE</scope>
    <source>
        <strain evidence="2">CBS 113818</strain>
    </source>
</reference>
<evidence type="ECO:0000313" key="3">
    <source>
        <dbReference type="Proteomes" id="UP000799424"/>
    </source>
</evidence>
<gene>
    <name evidence="2" type="ORF">CC86DRAFT_118556</name>
</gene>
<keyword evidence="3" id="KW-1185">Reference proteome</keyword>
<organism evidence="2 3">
    <name type="scientific">Ophiobolus disseminans</name>
    <dbReference type="NCBI Taxonomy" id="1469910"/>
    <lineage>
        <taxon>Eukaryota</taxon>
        <taxon>Fungi</taxon>
        <taxon>Dikarya</taxon>
        <taxon>Ascomycota</taxon>
        <taxon>Pezizomycotina</taxon>
        <taxon>Dothideomycetes</taxon>
        <taxon>Pleosporomycetidae</taxon>
        <taxon>Pleosporales</taxon>
        <taxon>Pleosporineae</taxon>
        <taxon>Phaeosphaeriaceae</taxon>
        <taxon>Ophiobolus</taxon>
    </lineage>
</organism>
<proteinExistence type="predicted"/>
<evidence type="ECO:0000313" key="2">
    <source>
        <dbReference type="EMBL" id="KAF2820232.1"/>
    </source>
</evidence>
<sequence length="303" mass="33814">MLMNLLSTVAKHLERCRCVKPHKPHKALLLLCTHKILSEKDWGSFRILFSQAAGVCRWKETIIEVKEELVSGQVQIVLPDSNKQFSSAASRRIPILSLCTSIQNVTLSPLHLCVERGALYQQSRSSKATTKILSQGVSTSLSYGLLENETELDMKGRICLGTVLPYSLLDFCGEPWFPDGWTRDGIYLLRHGQLLSLRPALVTRASNEGNSISSVTVTNDLRLLYHGILLMEIFRQEALPINLSLNKAADVDDLGDFARKEFAAIEPSWDVCERYKQSVEVCIEGLVLGEECDDAEAFARTSC</sequence>
<feature type="domain" description="DUF7580" evidence="1">
    <location>
        <begin position="5"/>
        <end position="282"/>
    </location>
</feature>
<dbReference type="EMBL" id="MU006241">
    <property type="protein sequence ID" value="KAF2820232.1"/>
    <property type="molecule type" value="Genomic_DNA"/>
</dbReference>
<dbReference type="Proteomes" id="UP000799424">
    <property type="component" value="Unassembled WGS sequence"/>
</dbReference>
<dbReference type="InterPro" id="IPR056002">
    <property type="entry name" value="DUF7580"/>
</dbReference>
<evidence type="ECO:0000259" key="1">
    <source>
        <dbReference type="Pfam" id="PF24476"/>
    </source>
</evidence>
<name>A0A6A6ZGJ3_9PLEO</name>